<evidence type="ECO:0000256" key="1">
    <source>
        <dbReference type="SAM" id="MobiDB-lite"/>
    </source>
</evidence>
<dbReference type="GO" id="GO:0097729">
    <property type="term" value="C:9+2 motile cilium"/>
    <property type="evidence" value="ECO:0007669"/>
    <property type="project" value="TreeGrafter"/>
</dbReference>
<name>A0A3M7PB45_BRAPC</name>
<dbReference type="InterPro" id="IPR029676">
    <property type="entry name" value="CFAP221"/>
</dbReference>
<dbReference type="Gene3D" id="2.60.40.10">
    <property type="entry name" value="Immunoglobulins"/>
    <property type="match status" value="1"/>
</dbReference>
<dbReference type="InterPro" id="IPR013783">
    <property type="entry name" value="Ig-like_fold"/>
</dbReference>
<reference evidence="2 3" key="1">
    <citation type="journal article" date="2018" name="Sci. Rep.">
        <title>Genomic signatures of local adaptation to the degree of environmental predictability in rotifers.</title>
        <authorList>
            <person name="Franch-Gras L."/>
            <person name="Hahn C."/>
            <person name="Garcia-Roger E.M."/>
            <person name="Carmona M.J."/>
            <person name="Serra M."/>
            <person name="Gomez A."/>
        </authorList>
    </citation>
    <scope>NUCLEOTIDE SEQUENCE [LARGE SCALE GENOMIC DNA]</scope>
    <source>
        <strain evidence="2">HYR1</strain>
    </source>
</reference>
<sequence length="847" mass="96918">MGDENLYVPIHAYPILSSFEFPTNYKFPNLALGKSLKRSFKLRSSAPIEFEYIIEILERNPAFQIEPLEGVIPYNRDATINVTFSPKEFCTAVMTIQLVISQFNSKPIVCTFFGSSTPGLDREEALSKYNKLVQIPEKKVEEPAEKEDDDEDDFFNEYKDDDSLNSRSFMDDSGMASPDVRSAKRSNIKELTTSNKDIVMKEERFVDYDGYRVPVNLNNPWAVSRVLIQTKGKLSLKELKSSAKNSSKISAQAKEAIFLQRVNELEDEERKNQLKWQVKLGESPVDPETREDILASRAKAEYEYKLSIGVPFLEDEINRQRTLELECRTVRDYKQTGRTDITFDTFKNQIWQLRFMALDTFIQAVRKVIVRNRLLKCLSLIKKFIDSWNEALNDSETVEDIKFNIENYIDIYTKRIRGENVDQNAILKLVSNKHMGTYFFPQVVEFKELQDQQAKHFEKLSSISKLDSLGYVAVRPLEFQVQTETPYLNLAVPVLYKLNSYKPSLENYFVPKHESRIQKLRVGAEDELTQIDSVPPVKTNQKNSTEQITTQILDLNPSKELSQPPQFHPLHIFNPAPGLISYQKMLPYSGIDLNHHLNPLPRFEQDQTFTTQKKFLDREDVIKGIMTWKKFPSQGLISLSNTPTITDVWVPRWSNTFGTDLMPTDTPHLLSGLPEDDKKTLAGEENEDDHVSIVSKDADLKLTPEMVNSQFSIPDIFEAREKSARDEALRLLNKPQYFRITPEVQFPNGEKLPASNMPVSLFGQVSRDHRDQELEYFINKQYNNLGMKIQNKLAAVDQQFSPNPTISIASAKPGNSSSQQNTQSNSNIRSAATISSALISNSAATLL</sequence>
<protein>
    <submittedName>
        <fullName evidence="2">Cilia-and flagella-associated protein-like</fullName>
    </submittedName>
</protein>
<dbReference type="STRING" id="10195.A0A3M7PB45"/>
<feature type="region of interest" description="Disordered" evidence="1">
    <location>
        <begin position="139"/>
        <end position="184"/>
    </location>
</feature>
<evidence type="ECO:0000313" key="2">
    <source>
        <dbReference type="EMBL" id="RMZ96253.1"/>
    </source>
</evidence>
<keyword evidence="2" id="KW-0966">Cell projection</keyword>
<evidence type="ECO:0000313" key="3">
    <source>
        <dbReference type="Proteomes" id="UP000276133"/>
    </source>
</evidence>
<feature type="compositionally biased region" description="Acidic residues" evidence="1">
    <location>
        <begin position="144"/>
        <end position="155"/>
    </location>
</feature>
<accession>A0A3M7PB45</accession>
<keyword evidence="2" id="KW-0969">Cilium</keyword>
<dbReference type="AlphaFoldDB" id="A0A3M7PB45"/>
<keyword evidence="3" id="KW-1185">Reference proteome</keyword>
<dbReference type="PANTHER" id="PTHR46500:SF1">
    <property type="entry name" value="CILIA- AND FLAGELLA-ASSOCIATED PROTEIN 221"/>
    <property type="match status" value="1"/>
</dbReference>
<comment type="caution">
    <text evidence="2">The sequence shown here is derived from an EMBL/GenBank/DDBJ whole genome shotgun (WGS) entry which is preliminary data.</text>
</comment>
<dbReference type="GO" id="GO:0003341">
    <property type="term" value="P:cilium movement"/>
    <property type="evidence" value="ECO:0007669"/>
    <property type="project" value="InterPro"/>
</dbReference>
<gene>
    <name evidence="2" type="ORF">BpHYR1_004578</name>
</gene>
<keyword evidence="2" id="KW-0282">Flagellum</keyword>
<dbReference type="EMBL" id="REGN01012291">
    <property type="protein sequence ID" value="RMZ96253.1"/>
    <property type="molecule type" value="Genomic_DNA"/>
</dbReference>
<organism evidence="2 3">
    <name type="scientific">Brachionus plicatilis</name>
    <name type="common">Marine rotifer</name>
    <name type="synonym">Brachionus muelleri</name>
    <dbReference type="NCBI Taxonomy" id="10195"/>
    <lineage>
        <taxon>Eukaryota</taxon>
        <taxon>Metazoa</taxon>
        <taxon>Spiralia</taxon>
        <taxon>Gnathifera</taxon>
        <taxon>Rotifera</taxon>
        <taxon>Eurotatoria</taxon>
        <taxon>Monogononta</taxon>
        <taxon>Pseudotrocha</taxon>
        <taxon>Ploima</taxon>
        <taxon>Brachionidae</taxon>
        <taxon>Brachionus</taxon>
    </lineage>
</organism>
<dbReference type="PANTHER" id="PTHR46500">
    <property type="entry name" value="CILIA- AND FLAGELLA-ASSOCIATED PROTEIN 221"/>
    <property type="match status" value="1"/>
</dbReference>
<dbReference type="GO" id="GO:0044458">
    <property type="term" value="P:motile cilium assembly"/>
    <property type="evidence" value="ECO:0007669"/>
    <property type="project" value="TreeGrafter"/>
</dbReference>
<dbReference type="OrthoDB" id="5538672at2759"/>
<proteinExistence type="predicted"/>
<dbReference type="Proteomes" id="UP000276133">
    <property type="component" value="Unassembled WGS sequence"/>
</dbReference>